<accession>A0A8X7S0J4</accession>
<evidence type="ECO:0008006" key="4">
    <source>
        <dbReference type="Google" id="ProtNLM"/>
    </source>
</evidence>
<name>A0A8X7S0J4_BRACI</name>
<evidence type="ECO:0000313" key="3">
    <source>
        <dbReference type="Proteomes" id="UP000886595"/>
    </source>
</evidence>
<dbReference type="Proteomes" id="UP000886595">
    <property type="component" value="Unassembled WGS sequence"/>
</dbReference>
<feature type="region of interest" description="Disordered" evidence="1">
    <location>
        <begin position="64"/>
        <end position="86"/>
    </location>
</feature>
<feature type="compositionally biased region" description="Basic and acidic residues" evidence="1">
    <location>
        <begin position="166"/>
        <end position="177"/>
    </location>
</feature>
<reference evidence="2 3" key="1">
    <citation type="submission" date="2020-02" db="EMBL/GenBank/DDBJ databases">
        <authorList>
            <person name="Ma Q."/>
            <person name="Huang Y."/>
            <person name="Song X."/>
            <person name="Pei D."/>
        </authorList>
    </citation>
    <scope>NUCLEOTIDE SEQUENCE [LARGE SCALE GENOMIC DNA]</scope>
    <source>
        <strain evidence="2">Sxm20200214</strain>
        <tissue evidence="2">Leaf</tissue>
    </source>
</reference>
<feature type="region of interest" description="Disordered" evidence="1">
    <location>
        <begin position="108"/>
        <end position="184"/>
    </location>
</feature>
<feature type="compositionally biased region" description="Basic and acidic residues" evidence="1">
    <location>
        <begin position="109"/>
        <end position="143"/>
    </location>
</feature>
<dbReference type="EMBL" id="JAAMPC010000008">
    <property type="protein sequence ID" value="KAG2298913.1"/>
    <property type="molecule type" value="Genomic_DNA"/>
</dbReference>
<proteinExistence type="predicted"/>
<keyword evidence="3" id="KW-1185">Reference proteome</keyword>
<gene>
    <name evidence="2" type="ORF">Bca52824_035385</name>
</gene>
<comment type="caution">
    <text evidence="2">The sequence shown here is derived from an EMBL/GenBank/DDBJ whole genome shotgun (WGS) entry which is preliminary data.</text>
</comment>
<dbReference type="AlphaFoldDB" id="A0A8X7S0J4"/>
<evidence type="ECO:0000256" key="1">
    <source>
        <dbReference type="SAM" id="MobiDB-lite"/>
    </source>
</evidence>
<organism evidence="2 3">
    <name type="scientific">Brassica carinata</name>
    <name type="common">Ethiopian mustard</name>
    <name type="synonym">Abyssinian cabbage</name>
    <dbReference type="NCBI Taxonomy" id="52824"/>
    <lineage>
        <taxon>Eukaryota</taxon>
        <taxon>Viridiplantae</taxon>
        <taxon>Streptophyta</taxon>
        <taxon>Embryophyta</taxon>
        <taxon>Tracheophyta</taxon>
        <taxon>Spermatophyta</taxon>
        <taxon>Magnoliopsida</taxon>
        <taxon>eudicotyledons</taxon>
        <taxon>Gunneridae</taxon>
        <taxon>Pentapetalae</taxon>
        <taxon>rosids</taxon>
        <taxon>malvids</taxon>
        <taxon>Brassicales</taxon>
        <taxon>Brassicaceae</taxon>
        <taxon>Brassiceae</taxon>
        <taxon>Brassica</taxon>
    </lineage>
</organism>
<protein>
    <recommendedName>
        <fullName evidence="4">Zinc knuckle CX2CX4HX4C domain-containing protein</fullName>
    </recommendedName>
</protein>
<evidence type="ECO:0000313" key="2">
    <source>
        <dbReference type="EMBL" id="KAG2298913.1"/>
    </source>
</evidence>
<sequence length="184" mass="21672">MLRFGNYGSGMGFVIAHCLLHDADHCPLNPKRLEKKKENRDEIVERSEDRSRSYKGVVIHGNEGHHQKNKEHRGYQGKGKGKMYEEQDAKWTRVPERGNKRSLTYRRNNIFEKEGSRNRNARWERSRTQSQEDRERTNSELRRVRSPLRNVREEPQEEGVITTLVSDRRSSQQEERSMTVPLAG</sequence>